<dbReference type="PROSITE" id="PS01195">
    <property type="entry name" value="PEPT_TRNA_HYDROL_1"/>
    <property type="match status" value="1"/>
</dbReference>
<dbReference type="InterPro" id="IPR001328">
    <property type="entry name" value="Pept_tRNA_hydro"/>
</dbReference>
<dbReference type="Gene3D" id="3.40.50.1470">
    <property type="entry name" value="Peptidyl-tRNA hydrolase"/>
    <property type="match status" value="1"/>
</dbReference>
<dbReference type="GO" id="GO:0000049">
    <property type="term" value="F:tRNA binding"/>
    <property type="evidence" value="ECO:0007669"/>
    <property type="project" value="UniProtKB-KW"/>
</dbReference>
<dbReference type="AlphaFoldDB" id="A0A0G1YPM0"/>
<accession>A0A0G1YPM0</accession>
<organism evidence="9 10">
    <name type="scientific">Candidatus Kaiserbacteria bacterium GW2011_GWA2_58_9</name>
    <dbReference type="NCBI Taxonomy" id="1618672"/>
    <lineage>
        <taxon>Bacteria</taxon>
        <taxon>Candidatus Kaiseribacteriota</taxon>
    </lineage>
</organism>
<sequence>MAWIIVGLGNPGEEYHSTRHNAGRMAVEFFARAADLNGFRADKVKKATVAGGMVGKSAVALILPDTYMNKSGSAVGKYVKSQPARGGSASGGKTPAERLIVAYDDLDLPLGTMKISFDRSSGGHKGLESVIRAVKTQRFTRVRIGVSPSTAAGSLRKPEGKKVVNNFILTKFGAHELAVLKPVLKRVAEALRTIVLEGREQAMNRFN</sequence>
<evidence type="ECO:0000256" key="3">
    <source>
        <dbReference type="ARBA" id="ARBA00022801"/>
    </source>
</evidence>
<dbReference type="PATRIC" id="fig|1618672.3.peg.683"/>
<name>A0A0G1YPM0_9BACT</name>
<comment type="caution">
    <text evidence="9">The sequence shown here is derived from an EMBL/GenBank/DDBJ whole genome shotgun (WGS) entry which is preliminary data.</text>
</comment>
<protein>
    <recommendedName>
        <fullName evidence="6 7">Peptidyl-tRNA hydrolase</fullName>
        <ecNumber evidence="1 7">3.1.1.29</ecNumber>
    </recommendedName>
</protein>
<evidence type="ECO:0000256" key="2">
    <source>
        <dbReference type="ARBA" id="ARBA00022555"/>
    </source>
</evidence>
<dbReference type="SUPFAM" id="SSF53178">
    <property type="entry name" value="Peptidyl-tRNA hydrolase-like"/>
    <property type="match status" value="1"/>
</dbReference>
<keyword evidence="3 7" id="KW-0378">Hydrolase</keyword>
<dbReference type="InterPro" id="IPR036416">
    <property type="entry name" value="Pept_tRNA_hydro_sf"/>
</dbReference>
<proteinExistence type="inferred from homology"/>
<dbReference type="CDD" id="cd00462">
    <property type="entry name" value="PTH"/>
    <property type="match status" value="1"/>
</dbReference>
<dbReference type="GO" id="GO:0004045">
    <property type="term" value="F:peptidyl-tRNA hydrolase activity"/>
    <property type="evidence" value="ECO:0007669"/>
    <property type="project" value="UniProtKB-EC"/>
</dbReference>
<evidence type="ECO:0000313" key="10">
    <source>
        <dbReference type="Proteomes" id="UP000034789"/>
    </source>
</evidence>
<dbReference type="Pfam" id="PF01195">
    <property type="entry name" value="Pept_tRNA_hydro"/>
    <property type="match status" value="1"/>
</dbReference>
<evidence type="ECO:0000256" key="7">
    <source>
        <dbReference type="RuleBase" id="RU000673"/>
    </source>
</evidence>
<keyword evidence="4" id="KW-0694">RNA-binding</keyword>
<evidence type="ECO:0000256" key="8">
    <source>
        <dbReference type="RuleBase" id="RU004320"/>
    </source>
</evidence>
<comment type="catalytic activity">
    <reaction evidence="7">
        <text>an N-acyl-L-alpha-aminoacyl-tRNA + H2O = an N-acyl-L-amino acid + a tRNA + H(+)</text>
        <dbReference type="Rhea" id="RHEA:54448"/>
        <dbReference type="Rhea" id="RHEA-COMP:10123"/>
        <dbReference type="Rhea" id="RHEA-COMP:13883"/>
        <dbReference type="ChEBI" id="CHEBI:15377"/>
        <dbReference type="ChEBI" id="CHEBI:15378"/>
        <dbReference type="ChEBI" id="CHEBI:59874"/>
        <dbReference type="ChEBI" id="CHEBI:78442"/>
        <dbReference type="ChEBI" id="CHEBI:138191"/>
        <dbReference type="EC" id="3.1.1.29"/>
    </reaction>
</comment>
<evidence type="ECO:0000313" key="9">
    <source>
        <dbReference type="EMBL" id="KKW45373.1"/>
    </source>
</evidence>
<comment type="similarity">
    <text evidence="5 8">Belongs to the PTH family.</text>
</comment>
<evidence type="ECO:0000256" key="4">
    <source>
        <dbReference type="ARBA" id="ARBA00022884"/>
    </source>
</evidence>
<evidence type="ECO:0000256" key="1">
    <source>
        <dbReference type="ARBA" id="ARBA00013260"/>
    </source>
</evidence>
<dbReference type="NCBIfam" id="TIGR00447">
    <property type="entry name" value="pth"/>
    <property type="match status" value="1"/>
</dbReference>
<dbReference type="PANTHER" id="PTHR17224">
    <property type="entry name" value="PEPTIDYL-TRNA HYDROLASE"/>
    <property type="match status" value="1"/>
</dbReference>
<evidence type="ECO:0000256" key="6">
    <source>
        <dbReference type="ARBA" id="ARBA00050038"/>
    </source>
</evidence>
<keyword evidence="2" id="KW-0820">tRNA-binding</keyword>
<dbReference type="PANTHER" id="PTHR17224:SF1">
    <property type="entry name" value="PEPTIDYL-TRNA HYDROLASE"/>
    <property type="match status" value="1"/>
</dbReference>
<dbReference type="EMBL" id="LCSD01000048">
    <property type="protein sequence ID" value="KKW45373.1"/>
    <property type="molecule type" value="Genomic_DNA"/>
</dbReference>
<evidence type="ECO:0000256" key="5">
    <source>
        <dbReference type="ARBA" id="ARBA00038063"/>
    </source>
</evidence>
<dbReference type="EC" id="3.1.1.29" evidence="1 7"/>
<gene>
    <name evidence="9" type="ORF">UY98_C0048G0002</name>
</gene>
<dbReference type="InterPro" id="IPR018171">
    <property type="entry name" value="Pept_tRNA_hydro_CS"/>
</dbReference>
<dbReference type="Proteomes" id="UP000034789">
    <property type="component" value="Unassembled WGS sequence"/>
</dbReference>
<reference evidence="9 10" key="1">
    <citation type="journal article" date="2015" name="Nature">
        <title>rRNA introns, odd ribosomes, and small enigmatic genomes across a large radiation of phyla.</title>
        <authorList>
            <person name="Brown C.T."/>
            <person name="Hug L.A."/>
            <person name="Thomas B.C."/>
            <person name="Sharon I."/>
            <person name="Castelle C.J."/>
            <person name="Singh A."/>
            <person name="Wilkins M.J."/>
            <person name="Williams K.H."/>
            <person name="Banfield J.F."/>
        </authorList>
    </citation>
    <scope>NUCLEOTIDE SEQUENCE [LARGE SCALE GENOMIC DNA]</scope>
</reference>